<feature type="compositionally biased region" description="Basic and acidic residues" evidence="11">
    <location>
        <begin position="76"/>
        <end position="86"/>
    </location>
</feature>
<feature type="chain" id="PRO_5021475153" evidence="12">
    <location>
        <begin position="22"/>
        <end position="1277"/>
    </location>
</feature>
<protein>
    <submittedName>
        <fullName evidence="14">SUN domain containing ossification factor</fullName>
    </submittedName>
</protein>
<evidence type="ECO:0000256" key="5">
    <source>
        <dbReference type="ARBA" id="ARBA00022989"/>
    </source>
</evidence>
<evidence type="ECO:0000256" key="7">
    <source>
        <dbReference type="ARBA" id="ARBA00023180"/>
    </source>
</evidence>
<reference evidence="14" key="4">
    <citation type="submission" date="2025-08" db="UniProtKB">
        <authorList>
            <consortium name="Ensembl"/>
        </authorList>
    </citation>
    <scope>IDENTIFICATION</scope>
</reference>
<feature type="region of interest" description="Disordered" evidence="11">
    <location>
        <begin position="1162"/>
        <end position="1195"/>
    </location>
</feature>
<dbReference type="GO" id="GO:0005789">
    <property type="term" value="C:endoplasmic reticulum membrane"/>
    <property type="evidence" value="ECO:0007669"/>
    <property type="project" value="UniProtKB-SubCell"/>
</dbReference>
<dbReference type="FunFam" id="2.60.120.260:FF:000099">
    <property type="entry name" value="Uncharacterized protein, isoform C"/>
    <property type="match status" value="1"/>
</dbReference>
<feature type="domain" description="SUN" evidence="13">
    <location>
        <begin position="278"/>
        <end position="440"/>
    </location>
</feature>
<dbReference type="SUPFAM" id="SSF49785">
    <property type="entry name" value="Galactose-binding domain-like"/>
    <property type="match status" value="1"/>
</dbReference>
<proteinExistence type="inferred from homology"/>
<feature type="region of interest" description="Disordered" evidence="11">
    <location>
        <begin position="35"/>
        <end position="294"/>
    </location>
</feature>
<dbReference type="PANTHER" id="PTHR12953:SF0">
    <property type="entry name" value="SUN DOMAIN-CONTAINING OSSIFICATION FACTOR"/>
    <property type="match status" value="1"/>
</dbReference>
<dbReference type="Proteomes" id="UP000314986">
    <property type="component" value="Unassembled WGS sequence"/>
</dbReference>
<keyword evidence="15" id="KW-1185">Reference proteome</keyword>
<evidence type="ECO:0000256" key="6">
    <source>
        <dbReference type="ARBA" id="ARBA00023136"/>
    </source>
</evidence>
<feature type="compositionally biased region" description="Polar residues" evidence="11">
    <location>
        <begin position="513"/>
        <end position="523"/>
    </location>
</feature>
<feature type="region of interest" description="Disordered" evidence="11">
    <location>
        <begin position="714"/>
        <end position="738"/>
    </location>
</feature>
<feature type="compositionally biased region" description="Low complexity" evidence="11">
    <location>
        <begin position="108"/>
        <end position="132"/>
    </location>
</feature>
<dbReference type="PANTHER" id="PTHR12953">
    <property type="entry name" value="MEMBRANE PROTEIN CH1 RELATED"/>
    <property type="match status" value="1"/>
</dbReference>
<dbReference type="GO" id="GO:0046850">
    <property type="term" value="P:regulation of bone remodeling"/>
    <property type="evidence" value="ECO:0007669"/>
    <property type="project" value="TreeGrafter"/>
</dbReference>
<feature type="region of interest" description="Disordered" evidence="11">
    <location>
        <begin position="848"/>
        <end position="870"/>
    </location>
</feature>
<evidence type="ECO:0000259" key="13">
    <source>
        <dbReference type="PROSITE" id="PS51469"/>
    </source>
</evidence>
<evidence type="ECO:0000313" key="14">
    <source>
        <dbReference type="Ensembl" id="ENSCMIP00000044940.1"/>
    </source>
</evidence>
<dbReference type="AlphaFoldDB" id="A0A4W3KEZ5"/>
<keyword evidence="2" id="KW-0812">Transmembrane</keyword>
<feature type="region of interest" description="Disordered" evidence="11">
    <location>
        <begin position="672"/>
        <end position="702"/>
    </location>
</feature>
<keyword evidence="7" id="KW-0325">Glycoprotein</keyword>
<feature type="compositionally biased region" description="Basic and acidic residues" evidence="11">
    <location>
        <begin position="46"/>
        <end position="62"/>
    </location>
</feature>
<dbReference type="Ensembl" id="ENSCMIT00000045585.1">
    <property type="protein sequence ID" value="ENSCMIP00000044940.1"/>
    <property type="gene ID" value="ENSCMIG00000018544.1"/>
</dbReference>
<keyword evidence="3 12" id="KW-0732">Signal</keyword>
<evidence type="ECO:0000256" key="2">
    <source>
        <dbReference type="ARBA" id="ARBA00022692"/>
    </source>
</evidence>
<feature type="compositionally biased region" description="Low complexity" evidence="11">
    <location>
        <begin position="691"/>
        <end position="702"/>
    </location>
</feature>
<comment type="subcellular location">
    <subcellularLocation>
        <location evidence="8">Endomembrane system</location>
        <topology evidence="8">Single-pass type I membrane protein</topology>
    </subcellularLocation>
    <subcellularLocation>
        <location evidence="1">Endoplasmic reticulum membrane</location>
        <topology evidence="1">Single-pass membrane protein</topology>
    </subcellularLocation>
</comment>
<feature type="compositionally biased region" description="Basic and acidic residues" evidence="11">
    <location>
        <begin position="267"/>
        <end position="282"/>
    </location>
</feature>
<evidence type="ECO:0000256" key="10">
    <source>
        <dbReference type="ARBA" id="ARBA00064635"/>
    </source>
</evidence>
<evidence type="ECO:0000256" key="3">
    <source>
        <dbReference type="ARBA" id="ARBA00022729"/>
    </source>
</evidence>
<dbReference type="PROSITE" id="PS51469">
    <property type="entry name" value="SUN"/>
    <property type="match status" value="1"/>
</dbReference>
<evidence type="ECO:0000256" key="9">
    <source>
        <dbReference type="ARBA" id="ARBA00061226"/>
    </source>
</evidence>
<comment type="similarity">
    <text evidence="9">Belongs to the SLP1 family.</text>
</comment>
<dbReference type="Gene3D" id="2.60.120.260">
    <property type="entry name" value="Galactose-binding domain-like"/>
    <property type="match status" value="1"/>
</dbReference>
<reference evidence="14" key="5">
    <citation type="submission" date="2025-09" db="UniProtKB">
        <authorList>
            <consortium name="Ensembl"/>
        </authorList>
    </citation>
    <scope>IDENTIFICATION</scope>
</reference>
<evidence type="ECO:0000256" key="12">
    <source>
        <dbReference type="SAM" id="SignalP"/>
    </source>
</evidence>
<dbReference type="Pfam" id="PF07738">
    <property type="entry name" value="Sad1_UNC"/>
    <property type="match status" value="1"/>
</dbReference>
<dbReference type="InterPro" id="IPR045120">
    <property type="entry name" value="Suco/Slp1-like"/>
</dbReference>
<dbReference type="InterPro" id="IPR012919">
    <property type="entry name" value="SUN_dom"/>
</dbReference>
<reference evidence="15" key="3">
    <citation type="journal article" date="2014" name="Nature">
        <title>Elephant shark genome provides unique insights into gnathostome evolution.</title>
        <authorList>
            <consortium name="International Elephant Shark Genome Sequencing Consortium"/>
            <person name="Venkatesh B."/>
            <person name="Lee A.P."/>
            <person name="Ravi V."/>
            <person name="Maurya A.K."/>
            <person name="Lian M.M."/>
            <person name="Swann J.B."/>
            <person name="Ohta Y."/>
            <person name="Flajnik M.F."/>
            <person name="Sutoh Y."/>
            <person name="Kasahara M."/>
            <person name="Hoon S."/>
            <person name="Gangu V."/>
            <person name="Roy S.W."/>
            <person name="Irimia M."/>
            <person name="Korzh V."/>
            <person name="Kondrychyn I."/>
            <person name="Lim Z.W."/>
            <person name="Tay B.H."/>
            <person name="Tohari S."/>
            <person name="Kong K.W."/>
            <person name="Ho S."/>
            <person name="Lorente-Galdos B."/>
            <person name="Quilez J."/>
            <person name="Marques-Bonet T."/>
            <person name="Raney B.J."/>
            <person name="Ingham P.W."/>
            <person name="Tay A."/>
            <person name="Hillier L.W."/>
            <person name="Minx P."/>
            <person name="Boehm T."/>
            <person name="Wilson R.K."/>
            <person name="Brenner S."/>
            <person name="Warren W.C."/>
        </authorList>
    </citation>
    <scope>NUCLEOTIDE SEQUENCE [LARGE SCALE GENOMIC DNA]</scope>
</reference>
<reference evidence="15" key="2">
    <citation type="journal article" date="2007" name="PLoS Biol.">
        <title>Survey sequencing and comparative analysis of the elephant shark (Callorhinchus milii) genome.</title>
        <authorList>
            <person name="Venkatesh B."/>
            <person name="Kirkness E.F."/>
            <person name="Loh Y.H."/>
            <person name="Halpern A.L."/>
            <person name="Lee A.P."/>
            <person name="Johnson J."/>
            <person name="Dandona N."/>
            <person name="Viswanathan L.D."/>
            <person name="Tay A."/>
            <person name="Venter J.C."/>
            <person name="Strausberg R.L."/>
            <person name="Brenner S."/>
        </authorList>
    </citation>
    <scope>NUCLEOTIDE SEQUENCE [LARGE SCALE GENOMIC DNA]</scope>
</reference>
<sequence length="1277" mass="141079">MNQRHVLFVCLIISAIYWCPSRHVFCTGQQESSSTAANVVPDDSFEEKPKQDVGTESTDVKSPDVSSQFADPLLEDNTKVDQKHVNSEQSSFPDPGLEASIGLEDPPSSVATSTDNISSSSTSDSSPFSQHSAIENSSDDIPVLKYEQSEADCDAGGKTEAIPQTESPSFIILPESPEEHIDGKSTSSYGKEKASETDSEFDLSETRKMFLPDAGNLNEALENTSNDSQDLENEENTEDTTVSKTADVGDSSSVIPSKDSGDIPSFDEWKKKVMEEEKEKSQSKHTTSGGQHSVKKVQKNFNNYASVECGAKILAANPEAKSNSAILMENMDLYMLNPCSAKIWFVIELCEPIQVRQLDIANFELFSSTPKDFLVSISDRYPTNKWVKLGTFHARDERTVQSFPLDEQMYAKYVKVELVSHFGAEHFCPLSLIRVFGTSMVEEYEEIADSQYNTERLEYLDEDYDYPLDYGTREDKSSKNLLGSAKNVILNMVNIAANILGATKDPAEISQTEVNGSTTSVNETAKLDIPGPSSTPSTIPELDTVIDQPVFKEDDKPDSPDVVTHKENLIVQLVQDEEEEPLNRQSTVILLEPEDEEDDRDSWYDIERQVYCSDLPLISCISSFSEYIYKWCSVIVALQRQRSKTLNVKPKEEVLPAIQQVLTIQEEVASANETEKAIEEEPVSSLPAKGSKSASEAQSSSTLSENLTNWTDFIELEPSHPPPASHSPIVSTSETKPDVKHTAILQSSDTVLTSKLDDQMHLYSELTTSIQTTEVKLEATQNQDSSEEASTMLETETVSEIKLNIDLSGSTKENQNSVPVLITPTEAIQTIDGTDVLAVTATEVPNEIGGGRGFPAETEQPLPPSDLDVPVSPVAVSSVTEMKDEEQVAEDILLSGPSSNGLNRSVTDFYAEMHNVTDMGYTNGNQVHGSNQKESVFMRLNNRIKALEMNMSLSSRYLEELSQRYRKQMEEMQKAFNKTIIKLQNTSRMAEEKDQRQTEAIGLLQAQLGNMTELVGNLSHAMENLKVEVSDRQNYLVISLVVCIILALLLCAQRCWNVSLSKDVYPITIPKSNHYPSPKRCFSSYDDLNLRRRTSYPLIRSKSFQLSAAEVGPDDLYIVEPLKFLQDNKKKKRCKNKVEKVDTIKATETVIPIVNGGIKSGKPLSNQSDFSSTGVVYSSSHKGPPSEGGSETSSQSEESYFCGISACTSLCNGQPQKAKTEKRSFKRKKSKVTDQGKFISNLIQTKSGSLPSLHDIMKGKQNITVGTLGVTAVTAHV</sequence>
<evidence type="ECO:0000256" key="8">
    <source>
        <dbReference type="ARBA" id="ARBA00046288"/>
    </source>
</evidence>
<comment type="subunit">
    <text evidence="10">Interacts with EMP65.</text>
</comment>
<feature type="region of interest" description="Disordered" evidence="11">
    <location>
        <begin position="513"/>
        <end position="541"/>
    </location>
</feature>
<keyword evidence="4" id="KW-0256">Endoplasmic reticulum</keyword>
<feature type="signal peptide" evidence="12">
    <location>
        <begin position="1"/>
        <end position="21"/>
    </location>
</feature>
<evidence type="ECO:0000256" key="11">
    <source>
        <dbReference type="SAM" id="MobiDB-lite"/>
    </source>
</evidence>
<feature type="compositionally biased region" description="Polar residues" evidence="11">
    <location>
        <begin position="1163"/>
        <end position="1181"/>
    </location>
</feature>
<accession>A0A4W3KEZ5</accession>
<reference evidence="15" key="1">
    <citation type="journal article" date="2006" name="Science">
        <title>Ancient noncoding elements conserved in the human genome.</title>
        <authorList>
            <person name="Venkatesh B."/>
            <person name="Kirkness E.F."/>
            <person name="Loh Y.H."/>
            <person name="Halpern A.L."/>
            <person name="Lee A.P."/>
            <person name="Johnson J."/>
            <person name="Dandona N."/>
            <person name="Viswanathan L.D."/>
            <person name="Tay A."/>
            <person name="Venter J.C."/>
            <person name="Strausberg R.L."/>
            <person name="Brenner S."/>
        </authorList>
    </citation>
    <scope>NUCLEOTIDE SEQUENCE [LARGE SCALE GENOMIC DNA]</scope>
</reference>
<dbReference type="GO" id="GO:0034975">
    <property type="term" value="P:protein folding in endoplasmic reticulum"/>
    <property type="evidence" value="ECO:0007669"/>
    <property type="project" value="TreeGrafter"/>
</dbReference>
<dbReference type="InterPro" id="IPR008979">
    <property type="entry name" value="Galactose-bd-like_sf"/>
</dbReference>
<keyword evidence="5" id="KW-1133">Transmembrane helix</keyword>
<evidence type="ECO:0000256" key="4">
    <source>
        <dbReference type="ARBA" id="ARBA00022824"/>
    </source>
</evidence>
<evidence type="ECO:0000313" key="15">
    <source>
        <dbReference type="Proteomes" id="UP000314986"/>
    </source>
</evidence>
<organism evidence="14 15">
    <name type="scientific">Callorhinchus milii</name>
    <name type="common">Ghost shark</name>
    <dbReference type="NCBI Taxonomy" id="7868"/>
    <lineage>
        <taxon>Eukaryota</taxon>
        <taxon>Metazoa</taxon>
        <taxon>Chordata</taxon>
        <taxon>Craniata</taxon>
        <taxon>Vertebrata</taxon>
        <taxon>Chondrichthyes</taxon>
        <taxon>Holocephali</taxon>
        <taxon>Chimaeriformes</taxon>
        <taxon>Callorhinchidae</taxon>
        <taxon>Callorhinchus</taxon>
    </lineage>
</organism>
<name>A0A4W3KEZ5_CALMI</name>
<feature type="compositionally biased region" description="Low complexity" evidence="11">
    <location>
        <begin position="529"/>
        <end position="540"/>
    </location>
</feature>
<evidence type="ECO:0000256" key="1">
    <source>
        <dbReference type="ARBA" id="ARBA00004389"/>
    </source>
</evidence>
<feature type="compositionally biased region" description="Acidic residues" evidence="11">
    <location>
        <begin position="229"/>
        <end position="238"/>
    </location>
</feature>
<gene>
    <name evidence="14" type="primary">suco</name>
</gene>
<dbReference type="GeneTree" id="ENSGT00390000013502"/>
<keyword evidence="6" id="KW-0472">Membrane</keyword>